<evidence type="ECO:0000256" key="2">
    <source>
        <dbReference type="SAM" id="SignalP"/>
    </source>
</evidence>
<feature type="region of interest" description="Disordered" evidence="1">
    <location>
        <begin position="26"/>
        <end position="91"/>
    </location>
</feature>
<protein>
    <submittedName>
        <fullName evidence="3">Uncharacterized protein</fullName>
    </submittedName>
</protein>
<evidence type="ECO:0000313" key="3">
    <source>
        <dbReference type="EMBL" id="CAB3748897.1"/>
    </source>
</evidence>
<dbReference type="RefSeq" id="WP_175225143.1">
    <property type="nucleotide sequence ID" value="NZ_CADIKH010000003.1"/>
</dbReference>
<dbReference type="EMBL" id="CADIKH010000003">
    <property type="protein sequence ID" value="CAB3748897.1"/>
    <property type="molecule type" value="Genomic_DNA"/>
</dbReference>
<organism evidence="3 4">
    <name type="scientific">Paraburkholderia humisilvae</name>
    <dbReference type="NCBI Taxonomy" id="627669"/>
    <lineage>
        <taxon>Bacteria</taxon>
        <taxon>Pseudomonadati</taxon>
        <taxon>Pseudomonadota</taxon>
        <taxon>Betaproteobacteria</taxon>
        <taxon>Burkholderiales</taxon>
        <taxon>Burkholderiaceae</taxon>
        <taxon>Paraburkholderia</taxon>
    </lineage>
</organism>
<feature type="compositionally biased region" description="Low complexity" evidence="1">
    <location>
        <begin position="40"/>
        <end position="59"/>
    </location>
</feature>
<dbReference type="AlphaFoldDB" id="A0A6J5D694"/>
<feature type="signal peptide" evidence="2">
    <location>
        <begin position="1"/>
        <end position="22"/>
    </location>
</feature>
<dbReference type="Proteomes" id="UP000494363">
    <property type="component" value="Unassembled WGS sequence"/>
</dbReference>
<sequence>MKALLPVIASASLLLVPVASFAQNSNGMGNGATTYGSPATTTGQQTWQQQPAMNQNAPATDNIDYGMPATGTYQSGRSMSHGLTEPTFGHH</sequence>
<proteinExistence type="predicted"/>
<evidence type="ECO:0000256" key="1">
    <source>
        <dbReference type="SAM" id="MobiDB-lite"/>
    </source>
</evidence>
<evidence type="ECO:0000313" key="4">
    <source>
        <dbReference type="Proteomes" id="UP000494363"/>
    </source>
</evidence>
<feature type="compositionally biased region" description="Polar residues" evidence="1">
    <location>
        <begin position="26"/>
        <end position="39"/>
    </location>
</feature>
<feature type="chain" id="PRO_5026650719" evidence="2">
    <location>
        <begin position="23"/>
        <end position="91"/>
    </location>
</feature>
<keyword evidence="2" id="KW-0732">Signal</keyword>
<name>A0A6J5D694_9BURK</name>
<gene>
    <name evidence="3" type="ORF">LMG29542_00792</name>
</gene>
<reference evidence="3 4" key="1">
    <citation type="submission" date="2020-04" db="EMBL/GenBank/DDBJ databases">
        <authorList>
            <person name="De Canck E."/>
        </authorList>
    </citation>
    <scope>NUCLEOTIDE SEQUENCE [LARGE SCALE GENOMIC DNA]</scope>
    <source>
        <strain evidence="3 4">LMG 29542</strain>
    </source>
</reference>
<keyword evidence="4" id="KW-1185">Reference proteome</keyword>
<accession>A0A6J5D694</accession>